<gene>
    <name evidence="2" type="ORF">H8D96_10050</name>
</gene>
<dbReference type="SUPFAM" id="SSF103473">
    <property type="entry name" value="MFS general substrate transporter"/>
    <property type="match status" value="1"/>
</dbReference>
<dbReference type="AlphaFoldDB" id="A0A8J6P2G4"/>
<keyword evidence="1" id="KW-1133">Transmembrane helix</keyword>
<accession>A0A8J6P2G4</accession>
<comment type="caution">
    <text evidence="2">The sequence shown here is derived from an EMBL/GenBank/DDBJ whole genome shotgun (WGS) entry which is preliminary data.</text>
</comment>
<protein>
    <submittedName>
        <fullName evidence="2">Uncharacterized protein</fullName>
    </submittedName>
</protein>
<feature type="transmembrane region" description="Helical" evidence="1">
    <location>
        <begin position="12"/>
        <end position="34"/>
    </location>
</feature>
<evidence type="ECO:0000313" key="2">
    <source>
        <dbReference type="EMBL" id="MBC8432251.1"/>
    </source>
</evidence>
<evidence type="ECO:0000256" key="1">
    <source>
        <dbReference type="SAM" id="Phobius"/>
    </source>
</evidence>
<sequence length="130" mass="14582">MRFTSAHERLLIILVALHTLIIGLVFLTVPDWAVKFGGWPQNIRPVFFGYQVGIFHVVLVCGYLIEYFRYRGISLIITAKSIALVFLLITPLFHEVPWAVPVSGVVDGAMALVVWLVHKAVNPDGEQLQN</sequence>
<dbReference type="Proteomes" id="UP000605201">
    <property type="component" value="Unassembled WGS sequence"/>
</dbReference>
<feature type="transmembrane region" description="Helical" evidence="1">
    <location>
        <begin position="46"/>
        <end position="65"/>
    </location>
</feature>
<feature type="transmembrane region" description="Helical" evidence="1">
    <location>
        <begin position="72"/>
        <end position="92"/>
    </location>
</feature>
<keyword evidence="1" id="KW-0472">Membrane</keyword>
<keyword evidence="1" id="KW-0812">Transmembrane</keyword>
<organism evidence="2 3">
    <name type="scientific">Candidatus Desulfatibia vada</name>
    <dbReference type="NCBI Taxonomy" id="2841696"/>
    <lineage>
        <taxon>Bacteria</taxon>
        <taxon>Pseudomonadati</taxon>
        <taxon>Thermodesulfobacteriota</taxon>
        <taxon>Desulfobacteria</taxon>
        <taxon>Desulfobacterales</taxon>
        <taxon>Desulfobacterales incertae sedis</taxon>
        <taxon>Candidatus Desulfatibia</taxon>
    </lineage>
</organism>
<dbReference type="EMBL" id="JACNIG010000213">
    <property type="protein sequence ID" value="MBC8432251.1"/>
    <property type="molecule type" value="Genomic_DNA"/>
</dbReference>
<feature type="transmembrane region" description="Helical" evidence="1">
    <location>
        <begin position="98"/>
        <end position="117"/>
    </location>
</feature>
<reference evidence="2 3" key="1">
    <citation type="submission" date="2020-08" db="EMBL/GenBank/DDBJ databases">
        <title>Bridging the membrane lipid divide: bacteria of the FCB group superphylum have the potential to synthesize archaeal ether lipids.</title>
        <authorList>
            <person name="Villanueva L."/>
            <person name="Von Meijenfeldt F.A.B."/>
            <person name="Westbye A.B."/>
            <person name="Yadav S."/>
            <person name="Hopmans E.C."/>
            <person name="Dutilh B.E."/>
            <person name="Sinninghe Damste J.S."/>
        </authorList>
    </citation>
    <scope>NUCLEOTIDE SEQUENCE [LARGE SCALE GENOMIC DNA]</scope>
    <source>
        <strain evidence="2">NIOZ-UU17</strain>
    </source>
</reference>
<proteinExistence type="predicted"/>
<dbReference type="InterPro" id="IPR036259">
    <property type="entry name" value="MFS_trans_sf"/>
</dbReference>
<evidence type="ECO:0000313" key="3">
    <source>
        <dbReference type="Proteomes" id="UP000605201"/>
    </source>
</evidence>
<name>A0A8J6P2G4_9BACT</name>